<comment type="caution">
    <text evidence="1">The sequence shown here is derived from an EMBL/GenBank/DDBJ whole genome shotgun (WGS) entry which is preliminary data.</text>
</comment>
<proteinExistence type="predicted"/>
<gene>
    <name evidence="1" type="ORF">D5S18_27115</name>
</gene>
<evidence type="ECO:0000313" key="2">
    <source>
        <dbReference type="Proteomes" id="UP000266677"/>
    </source>
</evidence>
<name>A0A3A4KMT7_9NOCA</name>
<dbReference type="OrthoDB" id="266253at2"/>
<dbReference type="AlphaFoldDB" id="A0A3A4KMT7"/>
<dbReference type="NCBIfam" id="TIGR02243">
    <property type="entry name" value="putative baseplate assembly protein"/>
    <property type="match status" value="1"/>
</dbReference>
<dbReference type="InterPro" id="IPR018392">
    <property type="entry name" value="LysM"/>
</dbReference>
<dbReference type="InterPro" id="IPR011749">
    <property type="entry name" value="CHP02243"/>
</dbReference>
<dbReference type="EMBL" id="QZFU01000036">
    <property type="protein sequence ID" value="RJO70856.1"/>
    <property type="molecule type" value="Genomic_DNA"/>
</dbReference>
<keyword evidence="2" id="KW-1185">Reference proteome</keyword>
<dbReference type="CDD" id="cd00118">
    <property type="entry name" value="LysM"/>
    <property type="match status" value="1"/>
</dbReference>
<protein>
    <submittedName>
        <fullName evidence="1">Putative baseplate assembly protein</fullName>
    </submittedName>
</protein>
<accession>A0A3A4KMT7</accession>
<dbReference type="RefSeq" id="WP_120043913.1">
    <property type="nucleotide sequence ID" value="NZ_QZFU01000036.1"/>
</dbReference>
<evidence type="ECO:0000313" key="1">
    <source>
        <dbReference type="EMBL" id="RJO70856.1"/>
    </source>
</evidence>
<dbReference type="Proteomes" id="UP000266677">
    <property type="component" value="Unassembled WGS sequence"/>
</dbReference>
<sequence length="1091" mass="114975">MSCGCECGCCAGVRPRTPVEVFNRPGLPALTYRVGAYGSFRETMQARLASRDALARLTTRDPDDPGIALLDAFAVLGDVLTFYQERIANEGYLRTATETYSLTELGNLVGYTPRPALGASTFLAYTLDPGAATLIPIGSGARSVAKQNELPQTFETMDELPARADWNTLAPARTAPVRITYYEPSHLPTTDPGDVRTKPTVLVAGTAAGLKTGDRLLFLFGGQVTNTAVRLVQRADPDFPADRTIVTLIAPDDALAAAIADLSTKVDTARATAPKAQSAQDADTTYLQPLQTALHKPGNTDLPLYLLERLAETGELAAAHESCAVVEWYTGPVHDAVVAGQKVADLLRARDRTRAPEIGRLMGAAHDLLCPPCGGGESSARRSRTDPADCDDGAALAALDTVLPALRRDPSIPPRKARDIAAPVAEQFRANSDVHPKLLIAADPRLAPNLHRAWANQQLTAPPPLSGLQVLRTKAAVVAAPSSTAPVGEVWLDAVYDQILPGTWMIATVQDSAGALHTAGFLIDAVRQDKRPIVVTTSKAALPTSVPATVLTVAGTDPWGAGNSAPAVGSAIWAQGENLTPLGDPIIEDIKGREIELAQVYSGLQPGRLLIVAGERTDVPHTAGVKAAEVTMLAGIRQRVDPNKPGAALQTFLELSGDLAYTYKRETVTVYGNVVEADQGESRQEVLGAGDATAAGQSFPIRQIAAATPLTALPADNPAGYDPALAVAVSGVRWHPTESLIVNGPTDHVYATDIAADHTVRVRFGDGTHGARPQTGVDNVTAKFRVGAGSSGDVDADQIKQLAARPLGVNAVTNPVPATGGTDGDGPADMRATMPLRMLALDRLVSVRDYEDFTRARAGFAKASARKLFDGEREVVHVTVATIGDAPVNASAELLVKLAESLRDFGDLGVPVRIAVRESVLLILRAGLAVLPDYSWDLVEPAVRAALLDEFSFARAELGSPAYLSRAIAVIQGVPGVDYVEVEVFHGVPGTTTALELVTLATKLKGAQRRIAAGPAHYDTVSRRLGSGETLTEFAQRAGLTLAELAALNPALTVADPGSGTRLTIFRGIRPARLVVLPADVPEALTLRRIP</sequence>
<reference evidence="1 2" key="1">
    <citation type="submission" date="2018-09" db="EMBL/GenBank/DDBJ databases">
        <title>YIM PH21274 draft genome.</title>
        <authorList>
            <person name="Miao C."/>
        </authorList>
    </citation>
    <scope>NUCLEOTIDE SEQUENCE [LARGE SCALE GENOMIC DNA]</scope>
    <source>
        <strain evidence="1 2">YIM PH 21724</strain>
    </source>
</reference>
<organism evidence="1 2">
    <name type="scientific">Nocardia panacis</name>
    <dbReference type="NCBI Taxonomy" id="2340916"/>
    <lineage>
        <taxon>Bacteria</taxon>
        <taxon>Bacillati</taxon>
        <taxon>Actinomycetota</taxon>
        <taxon>Actinomycetes</taxon>
        <taxon>Mycobacteriales</taxon>
        <taxon>Nocardiaceae</taxon>
        <taxon>Nocardia</taxon>
    </lineage>
</organism>